<keyword evidence="1" id="KW-0732">Signal</keyword>
<evidence type="ECO:0008006" key="4">
    <source>
        <dbReference type="Google" id="ProtNLM"/>
    </source>
</evidence>
<feature type="chain" id="PRO_5009604544" description="Lipoprotein" evidence="1">
    <location>
        <begin position="21"/>
        <end position="291"/>
    </location>
</feature>
<dbReference type="Proteomes" id="UP000176204">
    <property type="component" value="Chromosome I"/>
</dbReference>
<proteinExistence type="predicted"/>
<dbReference type="KEGG" id="agl:PYTT_1803"/>
<name>A0A1H6LW43_9BACT</name>
<dbReference type="EMBL" id="LT629973">
    <property type="protein sequence ID" value="SEH92976.1"/>
    <property type="molecule type" value="Genomic_DNA"/>
</dbReference>
<gene>
    <name evidence="2" type="ORF">PYTT_1803</name>
</gene>
<dbReference type="STRING" id="1679444.PYTT_1803"/>
<evidence type="ECO:0000313" key="3">
    <source>
        <dbReference type="Proteomes" id="UP000176204"/>
    </source>
</evidence>
<accession>A0A1H6LW43</accession>
<evidence type="ECO:0000313" key="2">
    <source>
        <dbReference type="EMBL" id="SEH92976.1"/>
    </source>
</evidence>
<reference evidence="3" key="1">
    <citation type="submission" date="2016-09" db="EMBL/GenBank/DDBJ databases">
        <authorList>
            <person name="Koehorst J."/>
        </authorList>
    </citation>
    <scope>NUCLEOTIDE SEQUENCE [LARGE SCALE GENOMIC DNA]</scope>
</reference>
<protein>
    <recommendedName>
        <fullName evidence="4">Lipoprotein</fullName>
    </recommendedName>
</protein>
<dbReference type="AlphaFoldDB" id="A0A1H6LW43"/>
<sequence>MTMLNLIVARRQLLLSGACAAVAFVYSSCRTQDVKPSSGAMPVEAPASPVPLIRGCKADSALGRLLASIPKEPGEGEAVELSDGQMAARDAELRSVLMALPPYELHEGSVEEFRRDVDAGVVRFRRDGAPWLDWPGDGSRPEFRALLENGGKRLRVLFFYQGLENVFGTGEQVYEWKSGAWKPVSYVDRTYTVPDGKIPGDKADKVQGRLSVVGPHPYSCLLQGESGDRYLDWNSVFLSGVLEKMRRPDGSYAPAWVHVQVKPVGLSSSAGWRIVKAYGCSTEKDRPRWFR</sequence>
<evidence type="ECO:0000256" key="1">
    <source>
        <dbReference type="SAM" id="SignalP"/>
    </source>
</evidence>
<organism evidence="2 3">
    <name type="scientific">Akkermansia glycaniphila</name>
    <dbReference type="NCBI Taxonomy" id="1679444"/>
    <lineage>
        <taxon>Bacteria</taxon>
        <taxon>Pseudomonadati</taxon>
        <taxon>Verrucomicrobiota</taxon>
        <taxon>Verrucomicrobiia</taxon>
        <taxon>Verrucomicrobiales</taxon>
        <taxon>Akkermansiaceae</taxon>
        <taxon>Akkermansia</taxon>
    </lineage>
</organism>
<keyword evidence="3" id="KW-1185">Reference proteome</keyword>
<feature type="signal peptide" evidence="1">
    <location>
        <begin position="1"/>
        <end position="20"/>
    </location>
</feature>